<reference evidence="5 6" key="1">
    <citation type="submission" date="2023-07" db="EMBL/GenBank/DDBJ databases">
        <title>Functional and genomic diversity of the sorghum phyllosphere microbiome.</title>
        <authorList>
            <person name="Shade A."/>
        </authorList>
    </citation>
    <scope>NUCLEOTIDE SEQUENCE [LARGE SCALE GENOMIC DNA]</scope>
    <source>
        <strain evidence="5 6">SORGH_AS_0892</strain>
    </source>
</reference>
<dbReference type="EMBL" id="JAUTBA010000001">
    <property type="protein sequence ID" value="MDQ1151305.1"/>
    <property type="molecule type" value="Genomic_DNA"/>
</dbReference>
<dbReference type="InterPro" id="IPR029063">
    <property type="entry name" value="SAM-dependent_MTases_sf"/>
</dbReference>
<accession>A0ABU0U8L2</accession>
<dbReference type="Gene3D" id="3.40.50.150">
    <property type="entry name" value="Vaccinia Virus protein VP39"/>
    <property type="match status" value="1"/>
</dbReference>
<dbReference type="PANTHER" id="PTHR43464">
    <property type="entry name" value="METHYLTRANSFERASE"/>
    <property type="match status" value="1"/>
</dbReference>
<sequence length="237" mass="27290">MSINTKHRTGETEIMDDFLLAGEELRVTLDRISKINQFLGGNSITLDGVKKLLSGVEKSKPISIIDIGCGNGDMLRMLSDYGYKNNINLNLLGVDANQYTVNYARSLSKDYSNISYLCADIFDTDFENNSYDIVLCTLTIHHFDNERIIELIDRLIKISNLGIVVNDLHRSKVAYRLFQAVGTFFRLNKMTKVDGLISILRGFKKYELEQFSETLQLKSYTIQWKWAFRYQWIISNI</sequence>
<evidence type="ECO:0000259" key="4">
    <source>
        <dbReference type="Pfam" id="PF08241"/>
    </source>
</evidence>
<evidence type="ECO:0000256" key="2">
    <source>
        <dbReference type="ARBA" id="ARBA00022679"/>
    </source>
</evidence>
<evidence type="ECO:0000313" key="6">
    <source>
        <dbReference type="Proteomes" id="UP001244640"/>
    </source>
</evidence>
<dbReference type="Pfam" id="PF08241">
    <property type="entry name" value="Methyltransf_11"/>
    <property type="match status" value="1"/>
</dbReference>
<evidence type="ECO:0000256" key="1">
    <source>
        <dbReference type="ARBA" id="ARBA00022603"/>
    </source>
</evidence>
<dbReference type="RefSeq" id="WP_293880797.1">
    <property type="nucleotide sequence ID" value="NZ_JAUTBA010000001.1"/>
</dbReference>
<dbReference type="GO" id="GO:0008168">
    <property type="term" value="F:methyltransferase activity"/>
    <property type="evidence" value="ECO:0007669"/>
    <property type="project" value="UniProtKB-KW"/>
</dbReference>
<keyword evidence="3" id="KW-0949">S-adenosyl-L-methionine</keyword>
<dbReference type="CDD" id="cd02440">
    <property type="entry name" value="AdoMet_MTases"/>
    <property type="match status" value="1"/>
</dbReference>
<keyword evidence="2" id="KW-0808">Transferase</keyword>
<organism evidence="5 6">
    <name type="scientific">Sphingobacterium zeae</name>
    <dbReference type="NCBI Taxonomy" id="1776859"/>
    <lineage>
        <taxon>Bacteria</taxon>
        <taxon>Pseudomonadati</taxon>
        <taxon>Bacteroidota</taxon>
        <taxon>Sphingobacteriia</taxon>
        <taxon>Sphingobacteriales</taxon>
        <taxon>Sphingobacteriaceae</taxon>
        <taxon>Sphingobacterium</taxon>
    </lineage>
</organism>
<proteinExistence type="predicted"/>
<keyword evidence="1 5" id="KW-0489">Methyltransferase</keyword>
<evidence type="ECO:0000313" key="5">
    <source>
        <dbReference type="EMBL" id="MDQ1151305.1"/>
    </source>
</evidence>
<dbReference type="SUPFAM" id="SSF53335">
    <property type="entry name" value="S-adenosyl-L-methionine-dependent methyltransferases"/>
    <property type="match status" value="1"/>
</dbReference>
<evidence type="ECO:0000256" key="3">
    <source>
        <dbReference type="ARBA" id="ARBA00022691"/>
    </source>
</evidence>
<gene>
    <name evidence="5" type="ORF">QE382_003289</name>
</gene>
<protein>
    <submittedName>
        <fullName evidence="5">2-polyprenyl-3-methyl-5-hydroxy-6-metoxy-1, 4-benzoquinol methylase</fullName>
    </submittedName>
</protein>
<keyword evidence="6" id="KW-1185">Reference proteome</keyword>
<dbReference type="GO" id="GO:0032259">
    <property type="term" value="P:methylation"/>
    <property type="evidence" value="ECO:0007669"/>
    <property type="project" value="UniProtKB-KW"/>
</dbReference>
<dbReference type="InterPro" id="IPR013216">
    <property type="entry name" value="Methyltransf_11"/>
</dbReference>
<comment type="caution">
    <text evidence="5">The sequence shown here is derived from an EMBL/GenBank/DDBJ whole genome shotgun (WGS) entry which is preliminary data.</text>
</comment>
<name>A0ABU0U8L2_9SPHI</name>
<feature type="domain" description="Methyltransferase type 11" evidence="4">
    <location>
        <begin position="65"/>
        <end position="157"/>
    </location>
</feature>
<dbReference type="Proteomes" id="UP001244640">
    <property type="component" value="Unassembled WGS sequence"/>
</dbReference>
<dbReference type="PANTHER" id="PTHR43464:SF19">
    <property type="entry name" value="UBIQUINONE BIOSYNTHESIS O-METHYLTRANSFERASE, MITOCHONDRIAL"/>
    <property type="match status" value="1"/>
</dbReference>